<accession>A0A2K1JBP0</accession>
<evidence type="ECO:0000313" key="3">
    <source>
        <dbReference type="EnsemblPlants" id="PAC:32927310.CDS.1"/>
    </source>
</evidence>
<dbReference type="Gramene" id="Pp3c15_2320V3.1">
    <property type="protein sequence ID" value="PAC:32927310.CDS.1"/>
    <property type="gene ID" value="Pp3c15_2320"/>
</dbReference>
<gene>
    <name evidence="2" type="ORF">PHYPA_019199</name>
</gene>
<sequence length="186" mass="21859">MNLEEAQDMIKELLMIKKFILVLDDVKNESHINDVPTNILHSNKSSILIVTTRNWKVVKDHPTKFYKFDVKKLDKDASLKLFTTYSYKNDDKLPRELIEIGKQIVRSCNGPPLSLKVMGSFLRGQKRLRCWERALQKLRRGRDLDGDEEDSNHKIWLILKISFDALKVEEKNMFLDICYFLCNNVD</sequence>
<dbReference type="Gene3D" id="3.40.50.300">
    <property type="entry name" value="P-loop containing nucleotide triphosphate hydrolases"/>
    <property type="match status" value="1"/>
</dbReference>
<dbReference type="InterPro" id="IPR044974">
    <property type="entry name" value="Disease_R_plants"/>
</dbReference>
<dbReference type="GO" id="GO:0043531">
    <property type="term" value="F:ADP binding"/>
    <property type="evidence" value="ECO:0007669"/>
    <property type="project" value="InterPro"/>
</dbReference>
<dbReference type="EMBL" id="ABEU02000015">
    <property type="protein sequence ID" value="PNR38921.1"/>
    <property type="molecule type" value="Genomic_DNA"/>
</dbReference>
<dbReference type="InParanoid" id="A0A2K1JBP0"/>
<evidence type="ECO:0000313" key="2">
    <source>
        <dbReference type="EMBL" id="PNR38921.1"/>
    </source>
</evidence>
<reference evidence="2 4" key="1">
    <citation type="journal article" date="2008" name="Science">
        <title>The Physcomitrella genome reveals evolutionary insights into the conquest of land by plants.</title>
        <authorList>
            <person name="Rensing S."/>
            <person name="Lang D."/>
            <person name="Zimmer A."/>
            <person name="Terry A."/>
            <person name="Salamov A."/>
            <person name="Shapiro H."/>
            <person name="Nishiyama T."/>
            <person name="Perroud P.-F."/>
            <person name="Lindquist E."/>
            <person name="Kamisugi Y."/>
            <person name="Tanahashi T."/>
            <person name="Sakakibara K."/>
            <person name="Fujita T."/>
            <person name="Oishi K."/>
            <person name="Shin-I T."/>
            <person name="Kuroki Y."/>
            <person name="Toyoda A."/>
            <person name="Suzuki Y."/>
            <person name="Hashimoto A."/>
            <person name="Yamaguchi K."/>
            <person name="Sugano A."/>
            <person name="Kohara Y."/>
            <person name="Fujiyama A."/>
            <person name="Anterola A."/>
            <person name="Aoki S."/>
            <person name="Ashton N."/>
            <person name="Barbazuk W.B."/>
            <person name="Barker E."/>
            <person name="Bennetzen J."/>
            <person name="Bezanilla M."/>
            <person name="Blankenship R."/>
            <person name="Cho S.H."/>
            <person name="Dutcher S."/>
            <person name="Estelle M."/>
            <person name="Fawcett J.A."/>
            <person name="Gundlach H."/>
            <person name="Hanada K."/>
            <person name="Heyl A."/>
            <person name="Hicks K.A."/>
            <person name="Hugh J."/>
            <person name="Lohr M."/>
            <person name="Mayer K."/>
            <person name="Melkozernov A."/>
            <person name="Murata T."/>
            <person name="Nelson D."/>
            <person name="Pils B."/>
            <person name="Prigge M."/>
            <person name="Reiss B."/>
            <person name="Renner T."/>
            <person name="Rombauts S."/>
            <person name="Rushton P."/>
            <person name="Sanderfoot A."/>
            <person name="Schween G."/>
            <person name="Shiu S.-H."/>
            <person name="Stueber K."/>
            <person name="Theodoulou F.L."/>
            <person name="Tu H."/>
            <person name="Van de Peer Y."/>
            <person name="Verrier P.J."/>
            <person name="Waters E."/>
            <person name="Wood A."/>
            <person name="Yang L."/>
            <person name="Cove D."/>
            <person name="Cuming A."/>
            <person name="Hasebe M."/>
            <person name="Lucas S."/>
            <person name="Mishler D.B."/>
            <person name="Reski R."/>
            <person name="Grigoriev I."/>
            <person name="Quatrano R.S."/>
            <person name="Boore J.L."/>
        </authorList>
    </citation>
    <scope>NUCLEOTIDE SEQUENCE [LARGE SCALE GENOMIC DNA]</scope>
    <source>
        <strain evidence="3 4">cv. Gransden 2004</strain>
    </source>
</reference>
<dbReference type="SUPFAM" id="SSF52540">
    <property type="entry name" value="P-loop containing nucleoside triphosphate hydrolases"/>
    <property type="match status" value="1"/>
</dbReference>
<dbReference type="PRINTS" id="PR00364">
    <property type="entry name" value="DISEASERSIST"/>
</dbReference>
<dbReference type="PANTHER" id="PTHR11017:SF385">
    <property type="entry name" value="DISEASE RESISTANCE PROTEIN (TIR-NBS-LRR CLASS)-RELATED"/>
    <property type="match status" value="1"/>
</dbReference>
<protein>
    <recommendedName>
        <fullName evidence="1">NB-ARC domain-containing protein</fullName>
    </recommendedName>
</protein>
<organism evidence="2">
    <name type="scientific">Physcomitrium patens</name>
    <name type="common">Spreading-leaved earth moss</name>
    <name type="synonym">Physcomitrella patens</name>
    <dbReference type="NCBI Taxonomy" id="3218"/>
    <lineage>
        <taxon>Eukaryota</taxon>
        <taxon>Viridiplantae</taxon>
        <taxon>Streptophyta</taxon>
        <taxon>Embryophyta</taxon>
        <taxon>Bryophyta</taxon>
        <taxon>Bryophytina</taxon>
        <taxon>Bryopsida</taxon>
        <taxon>Funariidae</taxon>
        <taxon>Funariales</taxon>
        <taxon>Funariaceae</taxon>
        <taxon>Physcomitrium</taxon>
    </lineage>
</organism>
<dbReference type="GO" id="GO:0006952">
    <property type="term" value="P:defense response"/>
    <property type="evidence" value="ECO:0007669"/>
    <property type="project" value="InterPro"/>
</dbReference>
<dbReference type="Gene3D" id="1.10.8.430">
    <property type="entry name" value="Helical domain of apoptotic protease-activating factors"/>
    <property type="match status" value="1"/>
</dbReference>
<dbReference type="InterPro" id="IPR002182">
    <property type="entry name" value="NB-ARC"/>
</dbReference>
<proteinExistence type="predicted"/>
<dbReference type="EnsemblPlants" id="Pp3c15_2320V3.1">
    <property type="protein sequence ID" value="PAC:32927310.CDS.1"/>
    <property type="gene ID" value="Pp3c15_2320"/>
</dbReference>
<keyword evidence="4" id="KW-1185">Reference proteome</keyword>
<dbReference type="AlphaFoldDB" id="A0A2K1JBP0"/>
<evidence type="ECO:0000259" key="1">
    <source>
        <dbReference type="Pfam" id="PF00931"/>
    </source>
</evidence>
<evidence type="ECO:0000313" key="4">
    <source>
        <dbReference type="Proteomes" id="UP000006727"/>
    </source>
</evidence>
<dbReference type="Proteomes" id="UP000006727">
    <property type="component" value="Chromosome 15"/>
</dbReference>
<dbReference type="InterPro" id="IPR027417">
    <property type="entry name" value="P-loop_NTPase"/>
</dbReference>
<feature type="domain" description="NB-ARC" evidence="1">
    <location>
        <begin position="4"/>
        <end position="91"/>
    </location>
</feature>
<dbReference type="PANTHER" id="PTHR11017">
    <property type="entry name" value="LEUCINE-RICH REPEAT-CONTAINING PROTEIN"/>
    <property type="match status" value="1"/>
</dbReference>
<dbReference type="Pfam" id="PF00931">
    <property type="entry name" value="NB-ARC"/>
    <property type="match status" value="1"/>
</dbReference>
<reference evidence="3" key="3">
    <citation type="submission" date="2020-12" db="UniProtKB">
        <authorList>
            <consortium name="EnsemblPlants"/>
        </authorList>
    </citation>
    <scope>IDENTIFICATION</scope>
</reference>
<dbReference type="InterPro" id="IPR042197">
    <property type="entry name" value="Apaf_helical"/>
</dbReference>
<name>A0A2K1JBP0_PHYPA</name>
<reference evidence="2 4" key="2">
    <citation type="journal article" date="2018" name="Plant J.">
        <title>The Physcomitrella patens chromosome-scale assembly reveals moss genome structure and evolution.</title>
        <authorList>
            <person name="Lang D."/>
            <person name="Ullrich K.K."/>
            <person name="Murat F."/>
            <person name="Fuchs J."/>
            <person name="Jenkins J."/>
            <person name="Haas F.B."/>
            <person name="Piednoel M."/>
            <person name="Gundlach H."/>
            <person name="Van Bel M."/>
            <person name="Meyberg R."/>
            <person name="Vives C."/>
            <person name="Morata J."/>
            <person name="Symeonidi A."/>
            <person name="Hiss M."/>
            <person name="Muchero W."/>
            <person name="Kamisugi Y."/>
            <person name="Saleh O."/>
            <person name="Blanc G."/>
            <person name="Decker E.L."/>
            <person name="van Gessel N."/>
            <person name="Grimwood J."/>
            <person name="Hayes R.D."/>
            <person name="Graham S.W."/>
            <person name="Gunter L.E."/>
            <person name="McDaniel S.F."/>
            <person name="Hoernstein S.N.W."/>
            <person name="Larsson A."/>
            <person name="Li F.W."/>
            <person name="Perroud P.F."/>
            <person name="Phillips J."/>
            <person name="Ranjan P."/>
            <person name="Rokshar D.S."/>
            <person name="Rothfels C.J."/>
            <person name="Schneider L."/>
            <person name="Shu S."/>
            <person name="Stevenson D.W."/>
            <person name="Thummler F."/>
            <person name="Tillich M."/>
            <person name="Villarreal Aguilar J.C."/>
            <person name="Widiez T."/>
            <person name="Wong G.K."/>
            <person name="Wymore A."/>
            <person name="Zhang Y."/>
            <person name="Zimmer A.D."/>
            <person name="Quatrano R.S."/>
            <person name="Mayer K.F.X."/>
            <person name="Goodstein D."/>
            <person name="Casacuberta J.M."/>
            <person name="Vandepoele K."/>
            <person name="Reski R."/>
            <person name="Cuming A.C."/>
            <person name="Tuskan G.A."/>
            <person name="Maumus F."/>
            <person name="Salse J."/>
            <person name="Schmutz J."/>
            <person name="Rensing S.A."/>
        </authorList>
    </citation>
    <scope>NUCLEOTIDE SEQUENCE [LARGE SCALE GENOMIC DNA]</scope>
    <source>
        <strain evidence="3 4">cv. Gransden 2004</strain>
    </source>
</reference>